<dbReference type="AlphaFoldDB" id="A0A1M7Y435"/>
<gene>
    <name evidence="1" type="ORF">SAMN02745220_01732</name>
</gene>
<evidence type="ECO:0000313" key="2">
    <source>
        <dbReference type="Proteomes" id="UP000184603"/>
    </source>
</evidence>
<accession>A0A1M7Y435</accession>
<dbReference type="RefSeq" id="WP_159441258.1">
    <property type="nucleotide sequence ID" value="NZ_FRFE01000006.1"/>
</dbReference>
<proteinExistence type="predicted"/>
<dbReference type="Proteomes" id="UP000184603">
    <property type="component" value="Unassembled WGS sequence"/>
</dbReference>
<name>A0A1M7Y435_9BACT</name>
<protein>
    <submittedName>
        <fullName evidence="1">Uncharacterized protein</fullName>
    </submittedName>
</protein>
<reference evidence="1 2" key="1">
    <citation type="submission" date="2016-12" db="EMBL/GenBank/DDBJ databases">
        <authorList>
            <person name="Song W.-J."/>
            <person name="Kurnit D.M."/>
        </authorList>
    </citation>
    <scope>NUCLEOTIDE SEQUENCE [LARGE SCALE GENOMIC DNA]</scope>
    <source>
        <strain evidence="1 2">DSM 18488</strain>
    </source>
</reference>
<keyword evidence="2" id="KW-1185">Reference proteome</keyword>
<dbReference type="OrthoDB" id="5432731at2"/>
<dbReference type="EMBL" id="FRFE01000006">
    <property type="protein sequence ID" value="SHO47016.1"/>
    <property type="molecule type" value="Genomic_DNA"/>
</dbReference>
<evidence type="ECO:0000313" key="1">
    <source>
        <dbReference type="EMBL" id="SHO47016.1"/>
    </source>
</evidence>
<sequence>MRATYEAYILVKIKDGSQYVCALNRPPKRPDNLPPASLQEQIRYLATQVIWN</sequence>
<organism evidence="1 2">
    <name type="scientific">Desulfopila aestuarii DSM 18488</name>
    <dbReference type="NCBI Taxonomy" id="1121416"/>
    <lineage>
        <taxon>Bacteria</taxon>
        <taxon>Pseudomonadati</taxon>
        <taxon>Thermodesulfobacteriota</taxon>
        <taxon>Desulfobulbia</taxon>
        <taxon>Desulfobulbales</taxon>
        <taxon>Desulfocapsaceae</taxon>
        <taxon>Desulfopila</taxon>
    </lineage>
</organism>